<feature type="compositionally biased region" description="Basic residues" evidence="1">
    <location>
        <begin position="131"/>
        <end position="140"/>
    </location>
</feature>
<protein>
    <submittedName>
        <fullName evidence="2 3">Uncharacterized protein</fullName>
    </submittedName>
</protein>
<reference evidence="3" key="3">
    <citation type="submission" date="2015-06" db="UniProtKB">
        <authorList>
            <consortium name="EnsemblMetazoa"/>
        </authorList>
    </citation>
    <scope>IDENTIFICATION</scope>
</reference>
<dbReference type="InParanoid" id="T1EXB8"/>
<evidence type="ECO:0000313" key="2">
    <source>
        <dbReference type="EMBL" id="ESN91751.1"/>
    </source>
</evidence>
<gene>
    <name evidence="3" type="primary">20201218</name>
    <name evidence="2" type="ORF">HELRODRAFT_165820</name>
</gene>
<dbReference type="Proteomes" id="UP000015101">
    <property type="component" value="Unassembled WGS sequence"/>
</dbReference>
<evidence type="ECO:0000313" key="4">
    <source>
        <dbReference type="Proteomes" id="UP000015101"/>
    </source>
</evidence>
<feature type="region of interest" description="Disordered" evidence="1">
    <location>
        <begin position="97"/>
        <end position="157"/>
    </location>
</feature>
<dbReference type="EMBL" id="AMQM01002184">
    <property type="status" value="NOT_ANNOTATED_CDS"/>
    <property type="molecule type" value="Genomic_DNA"/>
</dbReference>
<evidence type="ECO:0000313" key="3">
    <source>
        <dbReference type="EnsemblMetazoa" id="HelroP165820"/>
    </source>
</evidence>
<dbReference type="GeneID" id="20201218"/>
<name>T1EXB8_HELRO</name>
<accession>T1EXB8</accession>
<dbReference type="RefSeq" id="XP_009030559.1">
    <property type="nucleotide sequence ID" value="XM_009032311.1"/>
</dbReference>
<keyword evidence="4" id="KW-1185">Reference proteome</keyword>
<feature type="compositionally biased region" description="Acidic residues" evidence="1">
    <location>
        <begin position="106"/>
        <end position="126"/>
    </location>
</feature>
<reference evidence="4" key="1">
    <citation type="submission" date="2012-12" db="EMBL/GenBank/DDBJ databases">
        <authorList>
            <person name="Hellsten U."/>
            <person name="Grimwood J."/>
            <person name="Chapman J.A."/>
            <person name="Shapiro H."/>
            <person name="Aerts A."/>
            <person name="Otillar R.P."/>
            <person name="Terry A.Y."/>
            <person name="Boore J.L."/>
            <person name="Simakov O."/>
            <person name="Marletaz F."/>
            <person name="Cho S.-J."/>
            <person name="Edsinger-Gonzales E."/>
            <person name="Havlak P."/>
            <person name="Kuo D.-H."/>
            <person name="Larsson T."/>
            <person name="Lv J."/>
            <person name="Arendt D."/>
            <person name="Savage R."/>
            <person name="Osoegawa K."/>
            <person name="de Jong P."/>
            <person name="Lindberg D.R."/>
            <person name="Seaver E.C."/>
            <person name="Weisblat D.A."/>
            <person name="Putnam N.H."/>
            <person name="Grigoriev I.V."/>
            <person name="Rokhsar D.S."/>
        </authorList>
    </citation>
    <scope>NUCLEOTIDE SEQUENCE</scope>
</reference>
<sequence length="302" mass="33530">MNISYVHASEVTSQAFASGLLALLNKRRFDLICFETGNPATTSHMSHLQLSFPYGYISKQTSIDSHVGTWRQPYRIVAGSGRVVKITLVFFGGNSKKKAVNKKDGDDDDDGEHGNDSEDENDDDDGNYNSRGKKHSHKFKHKEDDNDGGFDDVTDDVGNASREESVCYEVGSVWRGGGDVEDGDGGAGDAADSTRININNNNNYNNINNINNYNINNYNYNINNYNKTMTLCTSKQHEHKVLYASEDGGNDVIVQMIDGTYLRKLPNFMLHYEASSLQITCQQQKPDVIVSILASLHCHIIA</sequence>
<dbReference type="KEGG" id="hro:HELRODRAFT_165820"/>
<dbReference type="EMBL" id="KB097700">
    <property type="protein sequence ID" value="ESN91751.1"/>
    <property type="molecule type" value="Genomic_DNA"/>
</dbReference>
<feature type="compositionally biased region" description="Acidic residues" evidence="1">
    <location>
        <begin position="145"/>
        <end position="155"/>
    </location>
</feature>
<proteinExistence type="predicted"/>
<dbReference type="EnsemblMetazoa" id="HelroT165820">
    <property type="protein sequence ID" value="HelroP165820"/>
    <property type="gene ID" value="HelroG165820"/>
</dbReference>
<reference evidence="2 4" key="2">
    <citation type="journal article" date="2013" name="Nature">
        <title>Insights into bilaterian evolution from three spiralian genomes.</title>
        <authorList>
            <person name="Simakov O."/>
            <person name="Marletaz F."/>
            <person name="Cho S.J."/>
            <person name="Edsinger-Gonzales E."/>
            <person name="Havlak P."/>
            <person name="Hellsten U."/>
            <person name="Kuo D.H."/>
            <person name="Larsson T."/>
            <person name="Lv J."/>
            <person name="Arendt D."/>
            <person name="Savage R."/>
            <person name="Osoegawa K."/>
            <person name="de Jong P."/>
            <person name="Grimwood J."/>
            <person name="Chapman J.A."/>
            <person name="Shapiro H."/>
            <person name="Aerts A."/>
            <person name="Otillar R.P."/>
            <person name="Terry A.Y."/>
            <person name="Boore J.L."/>
            <person name="Grigoriev I.V."/>
            <person name="Lindberg D.R."/>
            <person name="Seaver E.C."/>
            <person name="Weisblat D.A."/>
            <person name="Putnam N.H."/>
            <person name="Rokhsar D.S."/>
        </authorList>
    </citation>
    <scope>NUCLEOTIDE SEQUENCE</scope>
</reference>
<dbReference type="EMBL" id="AMQM01002185">
    <property type="status" value="NOT_ANNOTATED_CDS"/>
    <property type="molecule type" value="Genomic_DNA"/>
</dbReference>
<evidence type="ECO:0000256" key="1">
    <source>
        <dbReference type="SAM" id="MobiDB-lite"/>
    </source>
</evidence>
<dbReference type="HOGENOM" id="CLU_922229_0_0_1"/>
<dbReference type="AlphaFoldDB" id="T1EXB8"/>
<organism evidence="3 4">
    <name type="scientific">Helobdella robusta</name>
    <name type="common">Californian leech</name>
    <dbReference type="NCBI Taxonomy" id="6412"/>
    <lineage>
        <taxon>Eukaryota</taxon>
        <taxon>Metazoa</taxon>
        <taxon>Spiralia</taxon>
        <taxon>Lophotrochozoa</taxon>
        <taxon>Annelida</taxon>
        <taxon>Clitellata</taxon>
        <taxon>Hirudinea</taxon>
        <taxon>Rhynchobdellida</taxon>
        <taxon>Glossiphoniidae</taxon>
        <taxon>Helobdella</taxon>
    </lineage>
</organism>
<dbReference type="CTD" id="20201218"/>